<evidence type="ECO:0000313" key="2">
    <source>
        <dbReference type="EMBL" id="RCX13277.1"/>
    </source>
</evidence>
<gene>
    <name evidence="2" type="ORF">DFP94_1211</name>
</gene>
<dbReference type="InterPro" id="IPR001387">
    <property type="entry name" value="Cro/C1-type_HTH"/>
</dbReference>
<dbReference type="Proteomes" id="UP000253090">
    <property type="component" value="Unassembled WGS sequence"/>
</dbReference>
<sequence length="490" mass="57327">MDDDQSLCRIGLGGVIRHLISTTTIRAEMEDHIRKEGTTLHQFAELSGVNVGTLSGILNGNRLISVGQLDLITTAMGLSEGGFYDLYVDECFVPPTPHWRRLRPFLLRCAELKRHDCIEQVLNRLLEDLKQVVGIFETAELMLKQGWKEAAAVLYEVVIESERSNHSERLAMSYYRLFQIYQSDRLKGFKAALQFLPYCYRLPEALTLDGLLMLTEVYAVRFNWNEVENYADELSQFAWKLYERKIWKDPDFNPVRPLVFYYGKAYLYKSGTYEVRGMFEESRKWIVKYADLSWFEGMDEAGIEEVRLLQMFAEANYLCVDIKSGNRSKIPEYVSFLEAHPDEVVEGLITLIESANRHQFYIDDVLAKFSNEIEQYRITGKDNWFTKRAVEDDDTKVPPYFFRYSVFFQDYALYNFRKGLYEEGLKHILYSMNVSIKLSSKDILVNSMAMFEMHRPYASETQCKEYYELCRKVWENEKENVLGGFGYAYV</sequence>
<dbReference type="SMART" id="SM00530">
    <property type="entry name" value="HTH_XRE"/>
    <property type="match status" value="1"/>
</dbReference>
<evidence type="ECO:0000259" key="1">
    <source>
        <dbReference type="PROSITE" id="PS50943"/>
    </source>
</evidence>
<keyword evidence="3" id="KW-1185">Reference proteome</keyword>
<name>A0A369AYL0_9BACL</name>
<organism evidence="2 3">
    <name type="scientific">Fontibacillus phaseoli</name>
    <dbReference type="NCBI Taxonomy" id="1416533"/>
    <lineage>
        <taxon>Bacteria</taxon>
        <taxon>Bacillati</taxon>
        <taxon>Bacillota</taxon>
        <taxon>Bacilli</taxon>
        <taxon>Bacillales</taxon>
        <taxon>Paenibacillaceae</taxon>
        <taxon>Fontibacillus</taxon>
    </lineage>
</organism>
<dbReference type="EMBL" id="QPJW01000021">
    <property type="protein sequence ID" value="RCX13277.1"/>
    <property type="molecule type" value="Genomic_DNA"/>
</dbReference>
<dbReference type="GO" id="GO:0003677">
    <property type="term" value="F:DNA binding"/>
    <property type="evidence" value="ECO:0007669"/>
    <property type="project" value="InterPro"/>
</dbReference>
<dbReference type="CDD" id="cd00093">
    <property type="entry name" value="HTH_XRE"/>
    <property type="match status" value="1"/>
</dbReference>
<dbReference type="Pfam" id="PF01381">
    <property type="entry name" value="HTH_3"/>
    <property type="match status" value="1"/>
</dbReference>
<dbReference type="AlphaFoldDB" id="A0A369AYL0"/>
<dbReference type="PROSITE" id="PS50943">
    <property type="entry name" value="HTH_CROC1"/>
    <property type="match status" value="1"/>
</dbReference>
<reference evidence="2 3" key="1">
    <citation type="submission" date="2018-07" db="EMBL/GenBank/DDBJ databases">
        <title>Genomic Encyclopedia of Type Strains, Phase III (KMG-III): the genomes of soil and plant-associated and newly described type strains.</title>
        <authorList>
            <person name="Whitman W."/>
        </authorList>
    </citation>
    <scope>NUCLEOTIDE SEQUENCE [LARGE SCALE GENOMIC DNA]</scope>
    <source>
        <strain evidence="2 3">CECT 8333</strain>
    </source>
</reference>
<evidence type="ECO:0000313" key="3">
    <source>
        <dbReference type="Proteomes" id="UP000253090"/>
    </source>
</evidence>
<proteinExistence type="predicted"/>
<dbReference type="RefSeq" id="WP_245955087.1">
    <property type="nucleotide sequence ID" value="NZ_QPJW01000021.1"/>
</dbReference>
<dbReference type="SUPFAM" id="SSF47413">
    <property type="entry name" value="lambda repressor-like DNA-binding domains"/>
    <property type="match status" value="1"/>
</dbReference>
<protein>
    <submittedName>
        <fullName evidence="2">Helix-turn-helix protein</fullName>
    </submittedName>
</protein>
<dbReference type="InterPro" id="IPR010982">
    <property type="entry name" value="Lambda_DNA-bd_dom_sf"/>
</dbReference>
<accession>A0A369AYL0</accession>
<comment type="caution">
    <text evidence="2">The sequence shown here is derived from an EMBL/GenBank/DDBJ whole genome shotgun (WGS) entry which is preliminary data.</text>
</comment>
<feature type="domain" description="HTH cro/C1-type" evidence="1">
    <location>
        <begin position="39"/>
        <end position="83"/>
    </location>
</feature>